<protein>
    <submittedName>
        <fullName evidence="2">Uncharacterized protein</fullName>
    </submittedName>
</protein>
<evidence type="ECO:0000313" key="3">
    <source>
        <dbReference type="Proteomes" id="UP001610432"/>
    </source>
</evidence>
<gene>
    <name evidence="2" type="ORF">BJX67DRAFT_358761</name>
</gene>
<evidence type="ECO:0000313" key="2">
    <source>
        <dbReference type="EMBL" id="KAL2865378.1"/>
    </source>
</evidence>
<keyword evidence="3" id="KW-1185">Reference proteome</keyword>
<name>A0ABR4LPS2_9EURO</name>
<feature type="region of interest" description="Disordered" evidence="1">
    <location>
        <begin position="67"/>
        <end position="86"/>
    </location>
</feature>
<dbReference type="Proteomes" id="UP001610432">
    <property type="component" value="Unassembled WGS sequence"/>
</dbReference>
<proteinExistence type="predicted"/>
<sequence>MLRIKNGPTFLRNLFSRCSKRRERRNGNGNGKRVKSSNSASGHSHSLPRTNPITPLEKELEILGLLTDPRKEGASTSMACTRTEPQRNVYHNFLSHREPEPEPKPLPMSPLLPPKPSLWLPIQQPPRPVSDTLSEETVLVLPTPPGFVRAYGMS</sequence>
<comment type="caution">
    <text evidence="2">The sequence shown here is derived from an EMBL/GenBank/DDBJ whole genome shotgun (WGS) entry which is preliminary data.</text>
</comment>
<organism evidence="2 3">
    <name type="scientific">Aspergillus lucknowensis</name>
    <dbReference type="NCBI Taxonomy" id="176173"/>
    <lineage>
        <taxon>Eukaryota</taxon>
        <taxon>Fungi</taxon>
        <taxon>Dikarya</taxon>
        <taxon>Ascomycota</taxon>
        <taxon>Pezizomycotina</taxon>
        <taxon>Eurotiomycetes</taxon>
        <taxon>Eurotiomycetidae</taxon>
        <taxon>Eurotiales</taxon>
        <taxon>Aspergillaceae</taxon>
        <taxon>Aspergillus</taxon>
        <taxon>Aspergillus subgen. Nidulantes</taxon>
    </lineage>
</organism>
<dbReference type="RefSeq" id="XP_070884357.1">
    <property type="nucleotide sequence ID" value="XM_071029590.1"/>
</dbReference>
<evidence type="ECO:0000256" key="1">
    <source>
        <dbReference type="SAM" id="MobiDB-lite"/>
    </source>
</evidence>
<accession>A0ABR4LPS2</accession>
<feature type="region of interest" description="Disordered" evidence="1">
    <location>
        <begin position="19"/>
        <end position="55"/>
    </location>
</feature>
<reference evidence="2 3" key="1">
    <citation type="submission" date="2024-07" db="EMBL/GenBank/DDBJ databases">
        <title>Section-level genome sequencing and comparative genomics of Aspergillus sections Usti and Cavernicolus.</title>
        <authorList>
            <consortium name="Lawrence Berkeley National Laboratory"/>
            <person name="Nybo J.L."/>
            <person name="Vesth T.C."/>
            <person name="Theobald S."/>
            <person name="Frisvad J.C."/>
            <person name="Larsen T.O."/>
            <person name="Kjaerboelling I."/>
            <person name="Rothschild-Mancinelli K."/>
            <person name="Lyhne E.K."/>
            <person name="Kogle M.E."/>
            <person name="Barry K."/>
            <person name="Clum A."/>
            <person name="Na H."/>
            <person name="Ledsgaard L."/>
            <person name="Lin J."/>
            <person name="Lipzen A."/>
            <person name="Kuo A."/>
            <person name="Riley R."/>
            <person name="Mondo S."/>
            <person name="Labutti K."/>
            <person name="Haridas S."/>
            <person name="Pangalinan J."/>
            <person name="Salamov A.A."/>
            <person name="Simmons B.A."/>
            <person name="Magnuson J.K."/>
            <person name="Chen J."/>
            <person name="Drula E."/>
            <person name="Henrissat B."/>
            <person name="Wiebenga A."/>
            <person name="Lubbers R.J."/>
            <person name="Gomes A.C."/>
            <person name="Macurrencykelacurrency M.R."/>
            <person name="Stajich J."/>
            <person name="Grigoriev I.V."/>
            <person name="Mortensen U.H."/>
            <person name="De Vries R.P."/>
            <person name="Baker S.E."/>
            <person name="Andersen M.R."/>
        </authorList>
    </citation>
    <scope>NUCLEOTIDE SEQUENCE [LARGE SCALE GENOMIC DNA]</scope>
    <source>
        <strain evidence="2 3">CBS 449.75</strain>
    </source>
</reference>
<dbReference type="GeneID" id="98144662"/>
<dbReference type="EMBL" id="JBFXLQ010000032">
    <property type="protein sequence ID" value="KAL2865378.1"/>
    <property type="molecule type" value="Genomic_DNA"/>
</dbReference>
<feature type="compositionally biased region" description="Low complexity" evidence="1">
    <location>
        <begin position="36"/>
        <end position="45"/>
    </location>
</feature>